<dbReference type="RefSeq" id="WP_189631455.1">
    <property type="nucleotide sequence ID" value="NZ_BNAG01000005.1"/>
</dbReference>
<dbReference type="PROSITE" id="PS51257">
    <property type="entry name" value="PROKAR_LIPOPROTEIN"/>
    <property type="match status" value="1"/>
</dbReference>
<gene>
    <name evidence="2" type="ORF">GCM10011340_33440</name>
</gene>
<proteinExistence type="predicted"/>
<organism evidence="2 3">
    <name type="scientific">Roseivirga thermotolerans</name>
    <dbReference type="NCBI Taxonomy" id="1758176"/>
    <lineage>
        <taxon>Bacteria</taxon>
        <taxon>Pseudomonadati</taxon>
        <taxon>Bacteroidota</taxon>
        <taxon>Cytophagia</taxon>
        <taxon>Cytophagales</taxon>
        <taxon>Roseivirgaceae</taxon>
        <taxon>Roseivirga</taxon>
    </lineage>
</organism>
<keyword evidence="3" id="KW-1185">Reference proteome</keyword>
<dbReference type="Proteomes" id="UP000658258">
    <property type="component" value="Unassembled WGS sequence"/>
</dbReference>
<accession>A0ABQ3IC35</accession>
<reference evidence="3" key="1">
    <citation type="journal article" date="2019" name="Int. J. Syst. Evol. Microbiol.">
        <title>The Global Catalogue of Microorganisms (GCM) 10K type strain sequencing project: providing services to taxonomists for standard genome sequencing and annotation.</title>
        <authorList>
            <consortium name="The Broad Institute Genomics Platform"/>
            <consortium name="The Broad Institute Genome Sequencing Center for Infectious Disease"/>
            <person name="Wu L."/>
            <person name="Ma J."/>
        </authorList>
    </citation>
    <scope>NUCLEOTIDE SEQUENCE [LARGE SCALE GENOMIC DNA]</scope>
    <source>
        <strain evidence="3">CGMCC 1.15111</strain>
    </source>
</reference>
<evidence type="ECO:0008006" key="4">
    <source>
        <dbReference type="Google" id="ProtNLM"/>
    </source>
</evidence>
<sequence length="168" mass="19002">MMTKIRLAVLLIFSLSLAMSCNSGGDKVKYVLAETVEIEYYDTLKKDEWISIDGVTFKHLDTYEALKEDSIPENEFYTVDILPTTLQQIYIPGAESHEFLSTYGDAQVVFELFKHLAVKSDEQGNQIYKFAGHSLDMSRGKMTLMRHDGKKIKVSTSEGYGAAVRKVE</sequence>
<dbReference type="EMBL" id="BNAG01000005">
    <property type="protein sequence ID" value="GHE74263.1"/>
    <property type="molecule type" value="Genomic_DNA"/>
</dbReference>
<name>A0ABQ3IC35_9BACT</name>
<feature type="signal peptide" evidence="1">
    <location>
        <begin position="1"/>
        <end position="18"/>
    </location>
</feature>
<protein>
    <recommendedName>
        <fullName evidence="4">LPS export ABC transporter periplasmic protein LptC</fullName>
    </recommendedName>
</protein>
<feature type="chain" id="PRO_5046573521" description="LPS export ABC transporter periplasmic protein LptC" evidence="1">
    <location>
        <begin position="19"/>
        <end position="168"/>
    </location>
</feature>
<comment type="caution">
    <text evidence="2">The sequence shown here is derived from an EMBL/GenBank/DDBJ whole genome shotgun (WGS) entry which is preliminary data.</text>
</comment>
<evidence type="ECO:0000313" key="3">
    <source>
        <dbReference type="Proteomes" id="UP000658258"/>
    </source>
</evidence>
<evidence type="ECO:0000313" key="2">
    <source>
        <dbReference type="EMBL" id="GHE74263.1"/>
    </source>
</evidence>
<evidence type="ECO:0000256" key="1">
    <source>
        <dbReference type="SAM" id="SignalP"/>
    </source>
</evidence>
<keyword evidence="1" id="KW-0732">Signal</keyword>